<evidence type="ECO:0000313" key="1">
    <source>
        <dbReference type="EMBL" id="KAF6065157.1"/>
    </source>
</evidence>
<sequence length="388" mass="44577">MLTQMPRSIYSLDTTSLEVNKNPQWWNNTEYLNQYLEINESKDDRIDEHLKLDTVPFIEQNCSEKLTIGGKLGGVQDLVVNNDKILIDNRYLLHDLIGNFNSNSLSKEVQLLPLHDLTEAIVPFYTTPQSLLFTDLSIPKNSSRSFCLKVPIKDDLPPSYNTCSTDKNWQVEIITDKQKTTHQEKDISEKGSFLQDISTLIDSDLYNMPKVSTMERRKSSVNGMSDEINSDGYISQLPDHLKTQFRLRVNNQELCTIGLSKAYYHPEAHEVYRLLENGKKIHKYKVTGNVKLNTLAPSIINGQLLESSSCLLNNYLNIPKFVTPQFQSRSFLNLEYHLVFQFNLSEGDLHKQKANEENDMTPFAKCDIYKTETIASSYKFTIPVYILP</sequence>
<evidence type="ECO:0000313" key="2">
    <source>
        <dbReference type="Proteomes" id="UP000536275"/>
    </source>
</evidence>
<dbReference type="PANTHER" id="PTHR12507">
    <property type="entry name" value="REDUCED GROWTH PHENOTYPE 1 RGP1, YEAST -RELATED"/>
    <property type="match status" value="1"/>
</dbReference>
<organism evidence="1 2">
    <name type="scientific">Candida albicans</name>
    <name type="common">Yeast</name>
    <dbReference type="NCBI Taxonomy" id="5476"/>
    <lineage>
        <taxon>Eukaryota</taxon>
        <taxon>Fungi</taxon>
        <taxon>Dikarya</taxon>
        <taxon>Ascomycota</taxon>
        <taxon>Saccharomycotina</taxon>
        <taxon>Pichiomycetes</taxon>
        <taxon>Debaryomycetaceae</taxon>
        <taxon>Candida/Lodderomyces clade</taxon>
        <taxon>Candida</taxon>
    </lineage>
</organism>
<accession>A0A8H6BV08</accession>
<name>A0A8H6BV08_CANAX</name>
<protein>
    <submittedName>
        <fullName evidence="1">Rgp1 family protein</fullName>
    </submittedName>
</protein>
<dbReference type="InterPro" id="IPR014848">
    <property type="entry name" value="Rgp1"/>
</dbReference>
<dbReference type="Pfam" id="PF08737">
    <property type="entry name" value="Rgp1"/>
    <property type="match status" value="1"/>
</dbReference>
<reference evidence="1 2" key="1">
    <citation type="submission" date="2020-03" db="EMBL/GenBank/DDBJ databases">
        <title>FDA dAtabase for Regulatory Grade micrObial Sequences (FDA-ARGOS): Supporting development and validation of Infectious Disease Dx tests.</title>
        <authorList>
            <person name="Campos J."/>
            <person name="Goldberg B."/>
            <person name="Tallon L."/>
            <person name="Sadzewicz L."/>
            <person name="Vavikolanu K."/>
            <person name="Mehta A."/>
            <person name="Aluvathingal J."/>
            <person name="Nadendla S."/>
            <person name="Nandy P."/>
            <person name="Geyer C."/>
            <person name="Yan Y."/>
            <person name="Sichtig H."/>
        </authorList>
    </citation>
    <scope>NUCLEOTIDE SEQUENCE [LARGE SCALE GENOMIC DNA]</scope>
    <source>
        <strain evidence="1 2">FDAARGOS_656</strain>
    </source>
</reference>
<dbReference type="EMBL" id="JABWAD010000059">
    <property type="protein sequence ID" value="KAF6065157.1"/>
    <property type="molecule type" value="Genomic_DNA"/>
</dbReference>
<proteinExistence type="predicted"/>
<comment type="caution">
    <text evidence="1">The sequence shown here is derived from an EMBL/GenBank/DDBJ whole genome shotgun (WGS) entry which is preliminary data.</text>
</comment>
<dbReference type="AlphaFoldDB" id="A0A8H6BV08"/>
<gene>
    <name evidence="1" type="ORF">FOB64_004927</name>
</gene>
<dbReference type="Proteomes" id="UP000536275">
    <property type="component" value="Unassembled WGS sequence"/>
</dbReference>